<evidence type="ECO:0000256" key="1">
    <source>
        <dbReference type="ARBA" id="ARBA00001933"/>
    </source>
</evidence>
<dbReference type="Pfam" id="PF02784">
    <property type="entry name" value="Orn_Arg_deC_N"/>
    <property type="match status" value="1"/>
</dbReference>
<dbReference type="InterPro" id="IPR009006">
    <property type="entry name" value="Ala_racemase/Decarboxylase_C"/>
</dbReference>
<proteinExistence type="inferred from homology"/>
<dbReference type="Gene3D" id="2.40.37.10">
    <property type="entry name" value="Lyase, Ornithine Decarboxylase, Chain A, domain 1"/>
    <property type="match status" value="1"/>
</dbReference>
<feature type="domain" description="Orn/DAP/Arg decarboxylase 2 N-terminal" evidence="9">
    <location>
        <begin position="31"/>
        <end position="259"/>
    </location>
</feature>
<dbReference type="Proteomes" id="UP000193061">
    <property type="component" value="Unassembled WGS sequence"/>
</dbReference>
<dbReference type="GO" id="GO:0005737">
    <property type="term" value="C:cytoplasm"/>
    <property type="evidence" value="ECO:0007669"/>
    <property type="project" value="TreeGrafter"/>
</dbReference>
<dbReference type="PRINTS" id="PR01179">
    <property type="entry name" value="ODADCRBXLASE"/>
</dbReference>
<reference evidence="10 11" key="1">
    <citation type="submission" date="2017-03" db="EMBL/GenBank/DDBJ databases">
        <authorList>
            <person name="Afonso C.L."/>
            <person name="Miller P.J."/>
            <person name="Scott M.A."/>
            <person name="Spackman E."/>
            <person name="Goraichik I."/>
            <person name="Dimitrov K.M."/>
            <person name="Suarez D.L."/>
            <person name="Swayne D.E."/>
        </authorList>
    </citation>
    <scope>NUCLEOTIDE SEQUENCE [LARGE SCALE GENOMIC DNA]</scope>
    <source>
        <strain evidence="10 11">CECT 7450</strain>
    </source>
</reference>
<evidence type="ECO:0000256" key="4">
    <source>
        <dbReference type="ARBA" id="ARBA00023239"/>
    </source>
</evidence>
<keyword evidence="11" id="KW-1185">Reference proteome</keyword>
<dbReference type="Gene3D" id="3.20.20.10">
    <property type="entry name" value="Alanine racemase"/>
    <property type="match status" value="1"/>
</dbReference>
<evidence type="ECO:0000256" key="5">
    <source>
        <dbReference type="ARBA" id="ARBA00034115"/>
    </source>
</evidence>
<keyword evidence="4 10" id="KW-0456">Lyase</keyword>
<dbReference type="InterPro" id="IPR022644">
    <property type="entry name" value="De-COase2_N"/>
</dbReference>
<evidence type="ECO:0000256" key="7">
    <source>
        <dbReference type="ARBA" id="ARBA00049127"/>
    </source>
</evidence>
<gene>
    <name evidence="10" type="primary">ldc</name>
    <name evidence="10" type="ORF">ROA7450_01009</name>
</gene>
<evidence type="ECO:0000313" key="11">
    <source>
        <dbReference type="Proteomes" id="UP000193061"/>
    </source>
</evidence>
<evidence type="ECO:0000256" key="6">
    <source>
        <dbReference type="ARBA" id="ARBA00034138"/>
    </source>
</evidence>
<feature type="modified residue" description="N6-(pyridoxal phosphate)lysine" evidence="8">
    <location>
        <position position="51"/>
    </location>
</feature>
<dbReference type="PANTHER" id="PTHR11482">
    <property type="entry name" value="ARGININE/DIAMINOPIMELATE/ORNITHINE DECARBOXYLASE"/>
    <property type="match status" value="1"/>
</dbReference>
<dbReference type="InterPro" id="IPR000183">
    <property type="entry name" value="Orn/DAP/Arg_de-COase"/>
</dbReference>
<dbReference type="RefSeq" id="WP_085804535.1">
    <property type="nucleotide sequence ID" value="NZ_FWFX01000002.1"/>
</dbReference>
<feature type="active site" description="Proton donor" evidence="8">
    <location>
        <position position="323"/>
    </location>
</feature>
<dbReference type="PROSITE" id="PS00878">
    <property type="entry name" value="ODR_DC_2_1"/>
    <property type="match status" value="1"/>
</dbReference>
<dbReference type="SUPFAM" id="SSF50621">
    <property type="entry name" value="Alanine racemase C-terminal domain-like"/>
    <property type="match status" value="1"/>
</dbReference>
<comment type="similarity">
    <text evidence="2">Belongs to the Orn/Lys/Arg decarboxylase class-II family.</text>
</comment>
<dbReference type="EC" id="4.1.1.17" evidence="6"/>
<organism evidence="10 11">
    <name type="scientific">Roseovarius albus</name>
    <dbReference type="NCBI Taxonomy" id="1247867"/>
    <lineage>
        <taxon>Bacteria</taxon>
        <taxon>Pseudomonadati</taxon>
        <taxon>Pseudomonadota</taxon>
        <taxon>Alphaproteobacteria</taxon>
        <taxon>Rhodobacterales</taxon>
        <taxon>Roseobacteraceae</taxon>
        <taxon>Roseovarius</taxon>
    </lineage>
</organism>
<keyword evidence="3 8" id="KW-0663">Pyridoxal phosphate</keyword>
<evidence type="ECO:0000256" key="3">
    <source>
        <dbReference type="ARBA" id="ARBA00022898"/>
    </source>
</evidence>
<name>A0A1X6YLI6_9RHOB</name>
<dbReference type="SUPFAM" id="SSF51419">
    <property type="entry name" value="PLP-binding barrel"/>
    <property type="match status" value="1"/>
</dbReference>
<comment type="pathway">
    <text evidence="5">Amine and polyamine biosynthesis; putrescine biosynthesis via L-ornithine pathway; putrescine from L-ornithine: step 1/1.</text>
</comment>
<comment type="catalytic activity">
    <reaction evidence="7">
        <text>L-ornithine + H(+) = putrescine + CO2</text>
        <dbReference type="Rhea" id="RHEA:22964"/>
        <dbReference type="ChEBI" id="CHEBI:15378"/>
        <dbReference type="ChEBI" id="CHEBI:16526"/>
        <dbReference type="ChEBI" id="CHEBI:46911"/>
        <dbReference type="ChEBI" id="CHEBI:326268"/>
        <dbReference type="EC" id="4.1.1.17"/>
    </reaction>
</comment>
<evidence type="ECO:0000259" key="9">
    <source>
        <dbReference type="Pfam" id="PF02784"/>
    </source>
</evidence>
<accession>A0A1X6YLI6</accession>
<sequence length="378" mass="40610">MRDIPHWPDPISHLKRQQPDEVALYFSPAQLQATAQRFLQGFDGLVTYAVKANPGEEVLANLVAAGVKAFDVASPEEMRAVRRVNPTAILHYNNPVRSPKEVALAAELEVASYSVDCERELDKIAAVAPGVEISVRLALPIKGAVYDFGEKFGVGPERAAALLSRVVELGFVPAVTFHPGTQCANPEAWGQYISVVAKVAAQAGVKLARLNVGGGFAAHRVGDAPDLEAIFDHVSAEVDRCFGADAPMLVCEPGRAMVAEAFTLATRVKAIRDGGAVFINDGIYGGLSEGRDMMMVDRIRVVRPDGALRKGSREGRVVYGPTCDSIDRLPDPVLLPEDIAEEDYILFDGMGAYSKAIGTSFNGYGLSEPVTVVNLQRH</sequence>
<comment type="cofactor">
    <cofactor evidence="1 8">
        <name>pyridoxal 5'-phosphate</name>
        <dbReference type="ChEBI" id="CHEBI:597326"/>
    </cofactor>
</comment>
<dbReference type="OrthoDB" id="9802147at2"/>
<dbReference type="PRINTS" id="PR01182">
    <property type="entry name" value="ORNDCRBXLASE"/>
</dbReference>
<dbReference type="InterPro" id="IPR002433">
    <property type="entry name" value="Orn_de-COase"/>
</dbReference>
<dbReference type="AlphaFoldDB" id="A0A1X6YLI6"/>
<dbReference type="GO" id="GO:0004586">
    <property type="term" value="F:ornithine decarboxylase activity"/>
    <property type="evidence" value="ECO:0007669"/>
    <property type="project" value="UniProtKB-EC"/>
</dbReference>
<dbReference type="CDD" id="cd00622">
    <property type="entry name" value="PLPDE_III_ODC"/>
    <property type="match status" value="1"/>
</dbReference>
<dbReference type="PANTHER" id="PTHR11482:SF6">
    <property type="entry name" value="ORNITHINE DECARBOXYLASE 1-RELATED"/>
    <property type="match status" value="1"/>
</dbReference>
<dbReference type="GO" id="GO:0033387">
    <property type="term" value="P:putrescine biosynthetic process from arginine, via ornithine"/>
    <property type="evidence" value="ECO:0007669"/>
    <property type="project" value="TreeGrafter"/>
</dbReference>
<protein>
    <recommendedName>
        <fullName evidence="6">ornithine decarboxylase</fullName>
        <ecNumber evidence="6">4.1.1.17</ecNumber>
    </recommendedName>
</protein>
<dbReference type="EMBL" id="FWFX01000002">
    <property type="protein sequence ID" value="SLN24782.1"/>
    <property type="molecule type" value="Genomic_DNA"/>
</dbReference>
<dbReference type="InterPro" id="IPR022653">
    <property type="entry name" value="De-COase2_pyr-phos_BS"/>
</dbReference>
<evidence type="ECO:0000256" key="2">
    <source>
        <dbReference type="ARBA" id="ARBA00008872"/>
    </source>
</evidence>
<evidence type="ECO:0000313" key="10">
    <source>
        <dbReference type="EMBL" id="SLN24782.1"/>
    </source>
</evidence>
<dbReference type="InterPro" id="IPR029066">
    <property type="entry name" value="PLP-binding_barrel"/>
</dbReference>
<evidence type="ECO:0000256" key="8">
    <source>
        <dbReference type="PIRSR" id="PIRSR600183-50"/>
    </source>
</evidence>